<evidence type="ECO:0000313" key="7">
    <source>
        <dbReference type="Proteomes" id="UP000800093"/>
    </source>
</evidence>
<dbReference type="Proteomes" id="UP000800093">
    <property type="component" value="Unassembled WGS sequence"/>
</dbReference>
<evidence type="ECO:0000259" key="5">
    <source>
        <dbReference type="PROSITE" id="PS50219"/>
    </source>
</evidence>
<dbReference type="InterPro" id="IPR036322">
    <property type="entry name" value="WD40_repeat_dom_sf"/>
</dbReference>
<keyword evidence="2" id="KW-0472">Membrane</keyword>
<comment type="similarity">
    <text evidence="3">Belongs to the VAM6/VPS39 family.</text>
</comment>
<dbReference type="InterPro" id="IPR001180">
    <property type="entry name" value="CNH_dom"/>
</dbReference>
<dbReference type="InterPro" id="IPR019453">
    <property type="entry name" value="VPS39/TGFA1_Znf"/>
</dbReference>
<name>A0A9P4N277_9PLEO</name>
<evidence type="ECO:0000256" key="3">
    <source>
        <dbReference type="ARBA" id="ARBA00038201"/>
    </source>
</evidence>
<protein>
    <submittedName>
        <fullName evidence="6">Vacuolar morphogenesis protein AvaB</fullName>
    </submittedName>
</protein>
<dbReference type="EMBL" id="ML986629">
    <property type="protein sequence ID" value="KAF2263157.1"/>
    <property type="molecule type" value="Genomic_DNA"/>
</dbReference>
<dbReference type="SUPFAM" id="SSF48452">
    <property type="entry name" value="TPR-like"/>
    <property type="match status" value="1"/>
</dbReference>
<evidence type="ECO:0000256" key="1">
    <source>
        <dbReference type="ARBA" id="ARBA00004184"/>
    </source>
</evidence>
<dbReference type="PROSITE" id="PS50219">
    <property type="entry name" value="CNH"/>
    <property type="match status" value="1"/>
</dbReference>
<dbReference type="PANTHER" id="PTHR12894:SF49">
    <property type="entry name" value="VAM6_VPS39-LIKE PROTEIN"/>
    <property type="match status" value="1"/>
</dbReference>
<sequence>MLSAFTARPLVELKQRDKSKIESILAYGDRVLVGLNTGSLRIYRINEPTEETDAAPNGDQNSEAPEEPTPPKIKPADLLREEEKFSRRPIQQLAIIKEANILVSLSDSHVSIHDLEKYTLLEKLEKTRGTTTFAATSNIVKDPSTGIPSIVSRLAVAVKRKIILWTWQDMELTGDATEITLVASVKSLTWATGTKIVAGMDPGFVMVNVESQEIQDINKPGALGDAGGQGGTRFGAVSSSGMGYMGMGSWVPKPLATRLGEGQMLLAKDVNSLFIDTDGNALDKRQVPWPSAPEHIAYSYPYMLALQPPSKGGLEVRNPDTLNLLQTVALPNANFMHVPQPNISLAHAGKGFLVASDRCIWRMGAQSYESQIDELVINGRYDEALSLLNMLEDTLLEDKDGRVREIMMLKAQGLFMLRKYREAMELFTEAKAPPARVIALYPKSISGDLVSTESEKDVESEADLEEANGESNDVEGKPLVPAPASSKGRGMMSRFMAEQKKKDSDTVSIRSQVKESTSDSASIKGKSSEAEQEKPLEGKDLKFAVHALQSFLAQCRVQIKRYIDTDGNLRKPLPTPSDSQQEEYKPPFAYFIQDATPPDRIDWAAKLLEVAQLVDTTLFRAYMLANPSLARPLFRLPNFCEPDVVNEKLYETGRYADLIDFLYGKKLHRQALELLEKFGKNEADEEVAPALQGPQRTVGYLQQLPPEMMDLILEFAEWPLRADPVLGMEVFLADTENAETLPRQMVVDFLQGIDAKLAVKYLEHIIEELNDLTPDFHQRLIDLFLERLKASDGQFKSDEDRKRWRDRLQTFLRSSAQYNKVRVFKQLPPDDPDYFESRAIVLSKMGQHKQALAIYVFQLKDYQKAEDYCNQTYLTAPQPVSPTKPFHPSTALPALADPEDAEPSIYHTLLSLYLAPPPPHQPNWPPALDLLSKHGARLPAATTLELVPPTLPVRELESYFRGRIRNANSVMNEERIIARLCGVEKVEVEAAVLLGDGKVDAHRRRIPGGLNRRVVIDEDRHCAVCHKRFGGSAIRVYPDNSVVHSGCLRGSIGKRTTGGWR</sequence>
<comment type="subcellular location">
    <subcellularLocation>
        <location evidence="1">Endomembrane system</location>
        <topology evidence="1">Peripheral membrane protein</topology>
    </subcellularLocation>
</comment>
<dbReference type="Pfam" id="PF00780">
    <property type="entry name" value="CNH"/>
    <property type="match status" value="1"/>
</dbReference>
<dbReference type="InterPro" id="IPR011990">
    <property type="entry name" value="TPR-like_helical_dom_sf"/>
</dbReference>
<evidence type="ECO:0000313" key="6">
    <source>
        <dbReference type="EMBL" id="KAF2263157.1"/>
    </source>
</evidence>
<feature type="compositionally biased region" description="Basic and acidic residues" evidence="4">
    <location>
        <begin position="526"/>
        <end position="535"/>
    </location>
</feature>
<proteinExistence type="inferred from homology"/>
<gene>
    <name evidence="6" type="ORF">CC78DRAFT_286386</name>
</gene>
<evidence type="ECO:0000256" key="2">
    <source>
        <dbReference type="ARBA" id="ARBA00023136"/>
    </source>
</evidence>
<dbReference type="InterPro" id="IPR019452">
    <property type="entry name" value="VPS39/TGF_beta_rcpt-assoc_1"/>
</dbReference>
<reference evidence="7" key="1">
    <citation type="journal article" date="2020" name="Stud. Mycol.">
        <title>101 Dothideomycetes genomes: A test case for predicting lifestyles and emergence of pathogens.</title>
        <authorList>
            <person name="Haridas S."/>
            <person name="Albert R."/>
            <person name="Binder M."/>
            <person name="Bloem J."/>
            <person name="LaButti K."/>
            <person name="Salamov A."/>
            <person name="Andreopoulos B."/>
            <person name="Baker S."/>
            <person name="Barry K."/>
            <person name="Bills G."/>
            <person name="Bluhm B."/>
            <person name="Cannon C."/>
            <person name="Castanera R."/>
            <person name="Culley D."/>
            <person name="Daum C."/>
            <person name="Ezra D."/>
            <person name="Gonzalez J."/>
            <person name="Henrissat B."/>
            <person name="Kuo A."/>
            <person name="Liang C."/>
            <person name="Lipzen A."/>
            <person name="Lutzoni F."/>
            <person name="Magnuson J."/>
            <person name="Mondo S."/>
            <person name="Nolan M."/>
            <person name="Ohm R."/>
            <person name="Pangilinan J."/>
            <person name="Park H.-J."/>
            <person name="Ramirez L."/>
            <person name="Alfaro M."/>
            <person name="Sun H."/>
            <person name="Tritt A."/>
            <person name="Yoshinaga Y."/>
            <person name="Zwiers L.-H."/>
            <person name="Turgeon B."/>
            <person name="Goodwin S."/>
            <person name="Spatafora J."/>
            <person name="Crous P."/>
            <person name="Grigoriev I."/>
        </authorList>
    </citation>
    <scope>NUCLEOTIDE SEQUENCE [LARGE SCALE GENOMIC DNA]</scope>
    <source>
        <strain evidence="7">CBS 304.66</strain>
    </source>
</reference>
<dbReference type="Pfam" id="PF10367">
    <property type="entry name" value="zf-Vps39_C"/>
    <property type="match status" value="1"/>
</dbReference>
<dbReference type="PANTHER" id="PTHR12894">
    <property type="entry name" value="CNH DOMAIN CONTAINING"/>
    <property type="match status" value="1"/>
</dbReference>
<feature type="domain" description="CNH" evidence="5">
    <location>
        <begin position="18"/>
        <end position="343"/>
    </location>
</feature>
<dbReference type="InterPro" id="IPR032914">
    <property type="entry name" value="Vam6/VPS39/TRAP1"/>
</dbReference>
<accession>A0A9P4N277</accession>
<dbReference type="Pfam" id="PF10366">
    <property type="entry name" value="Vps39_1"/>
    <property type="match status" value="1"/>
</dbReference>
<organism evidence="6 7">
    <name type="scientific">Lojkania enalia</name>
    <dbReference type="NCBI Taxonomy" id="147567"/>
    <lineage>
        <taxon>Eukaryota</taxon>
        <taxon>Fungi</taxon>
        <taxon>Dikarya</taxon>
        <taxon>Ascomycota</taxon>
        <taxon>Pezizomycotina</taxon>
        <taxon>Dothideomycetes</taxon>
        <taxon>Pleosporomycetidae</taxon>
        <taxon>Pleosporales</taxon>
        <taxon>Pleosporales incertae sedis</taxon>
        <taxon>Lojkania</taxon>
    </lineage>
</organism>
<keyword evidence="7" id="KW-1185">Reference proteome</keyword>
<dbReference type="GO" id="GO:0006914">
    <property type="term" value="P:autophagy"/>
    <property type="evidence" value="ECO:0007669"/>
    <property type="project" value="TreeGrafter"/>
</dbReference>
<dbReference type="GO" id="GO:0012505">
    <property type="term" value="C:endomembrane system"/>
    <property type="evidence" value="ECO:0007669"/>
    <property type="project" value="UniProtKB-SubCell"/>
</dbReference>
<dbReference type="GO" id="GO:0000329">
    <property type="term" value="C:fungal-type vacuole membrane"/>
    <property type="evidence" value="ECO:0007669"/>
    <property type="project" value="TreeGrafter"/>
</dbReference>
<dbReference type="SUPFAM" id="SSF50978">
    <property type="entry name" value="WD40 repeat-like"/>
    <property type="match status" value="1"/>
</dbReference>
<comment type="caution">
    <text evidence="6">The sequence shown here is derived from an EMBL/GenBank/DDBJ whole genome shotgun (WGS) entry which is preliminary data.</text>
</comment>
<dbReference type="OrthoDB" id="5325112at2759"/>
<evidence type="ECO:0000256" key="4">
    <source>
        <dbReference type="SAM" id="MobiDB-lite"/>
    </source>
</evidence>
<feature type="region of interest" description="Disordered" evidence="4">
    <location>
        <begin position="450"/>
        <end position="535"/>
    </location>
</feature>
<feature type="region of interest" description="Disordered" evidence="4">
    <location>
        <begin position="47"/>
        <end position="74"/>
    </location>
</feature>
<dbReference type="GO" id="GO:0034058">
    <property type="term" value="P:endosomal vesicle fusion"/>
    <property type="evidence" value="ECO:0007669"/>
    <property type="project" value="TreeGrafter"/>
</dbReference>
<dbReference type="AlphaFoldDB" id="A0A9P4N277"/>